<reference evidence="7 8" key="2">
    <citation type="submission" date="2009-02" db="EMBL/GenBank/DDBJ databases">
        <title>Draft genome sequence of Clostridium methylpentosum (DSM 5476).</title>
        <authorList>
            <person name="Sudarsanam P."/>
            <person name="Ley R."/>
            <person name="Guruge J."/>
            <person name="Turnbaugh P.J."/>
            <person name="Mahowald M."/>
            <person name="Liep D."/>
            <person name="Gordon J."/>
        </authorList>
    </citation>
    <scope>NUCLEOTIDE SEQUENCE [LARGE SCALE GENOMIC DNA]</scope>
    <source>
        <strain evidence="7 8">DSM 5476</strain>
    </source>
</reference>
<accession>C0EB94</accession>
<dbReference type="InterPro" id="IPR051598">
    <property type="entry name" value="TSUP/Inactive_protease-like"/>
</dbReference>
<feature type="transmembrane region" description="Helical" evidence="6">
    <location>
        <begin position="72"/>
        <end position="91"/>
    </location>
</feature>
<dbReference type="PANTHER" id="PTHR43701:SF2">
    <property type="entry name" value="MEMBRANE TRANSPORTER PROTEIN YJNA-RELATED"/>
    <property type="match status" value="1"/>
</dbReference>
<dbReference type="Pfam" id="PF01925">
    <property type="entry name" value="TauE"/>
    <property type="match status" value="1"/>
</dbReference>
<evidence type="ECO:0000256" key="4">
    <source>
        <dbReference type="ARBA" id="ARBA00022989"/>
    </source>
</evidence>
<proteinExistence type="inferred from homology"/>
<dbReference type="PANTHER" id="PTHR43701">
    <property type="entry name" value="MEMBRANE TRANSPORTER PROTEIN MJ0441-RELATED"/>
    <property type="match status" value="1"/>
</dbReference>
<keyword evidence="8" id="KW-1185">Reference proteome</keyword>
<reference evidence="7 8" key="1">
    <citation type="submission" date="2009-01" db="EMBL/GenBank/DDBJ databases">
        <authorList>
            <person name="Fulton L."/>
            <person name="Clifton S."/>
            <person name="Fulton B."/>
            <person name="Xu J."/>
            <person name="Minx P."/>
            <person name="Pepin K.H."/>
            <person name="Johnson M."/>
            <person name="Bhonagiri V."/>
            <person name="Nash W.E."/>
            <person name="Mardis E.R."/>
            <person name="Wilson R.K."/>
        </authorList>
    </citation>
    <scope>NUCLEOTIDE SEQUENCE [LARGE SCALE GENOMIC DNA]</scope>
    <source>
        <strain evidence="7 8">DSM 5476</strain>
    </source>
</reference>
<evidence type="ECO:0000256" key="5">
    <source>
        <dbReference type="ARBA" id="ARBA00023136"/>
    </source>
</evidence>
<protein>
    <recommendedName>
        <fullName evidence="6">Probable membrane transporter protein</fullName>
    </recommendedName>
</protein>
<dbReference type="AlphaFoldDB" id="C0EB94"/>
<dbReference type="EMBL" id="ACEC01000040">
    <property type="protein sequence ID" value="EEG31314.1"/>
    <property type="molecule type" value="Genomic_DNA"/>
</dbReference>
<gene>
    <name evidence="7" type="ORF">CLOSTMETH_01112</name>
</gene>
<dbReference type="GO" id="GO:0005886">
    <property type="term" value="C:plasma membrane"/>
    <property type="evidence" value="ECO:0007669"/>
    <property type="project" value="UniProtKB-SubCell"/>
</dbReference>
<keyword evidence="3 6" id="KW-0812">Transmembrane</keyword>
<evidence type="ECO:0000256" key="6">
    <source>
        <dbReference type="RuleBase" id="RU363041"/>
    </source>
</evidence>
<sequence>MNWLVVGLVGFLSGLTASLGLGGGFVLLIYLTAIANVDQMQAQGMNLLFFLPIAALSLWLHAKNGLVDKAPLWPAVLTGIAGAVAGAFIAFGIQTHWLSKLFAVFILIIGVKELFFQKKEKTDTAEHRDSPAE</sequence>
<evidence type="ECO:0000313" key="7">
    <source>
        <dbReference type="EMBL" id="EEG31314.1"/>
    </source>
</evidence>
<feature type="transmembrane region" description="Helical" evidence="6">
    <location>
        <begin position="44"/>
        <end position="60"/>
    </location>
</feature>
<comment type="similarity">
    <text evidence="2 6">Belongs to the 4-toluene sulfonate uptake permease (TSUP) (TC 2.A.102) family.</text>
</comment>
<name>C0EB94_9FIRM</name>
<comment type="caution">
    <text evidence="7">The sequence shown here is derived from an EMBL/GenBank/DDBJ whole genome shotgun (WGS) entry which is preliminary data.</text>
</comment>
<evidence type="ECO:0000256" key="3">
    <source>
        <dbReference type="ARBA" id="ARBA00022692"/>
    </source>
</evidence>
<dbReference type="HOGENOM" id="CLU_045498_13_1_9"/>
<dbReference type="Proteomes" id="UP000003340">
    <property type="component" value="Unassembled WGS sequence"/>
</dbReference>
<comment type="subcellular location">
    <subcellularLocation>
        <location evidence="6">Cell membrane</location>
        <topology evidence="6">Multi-pass membrane protein</topology>
    </subcellularLocation>
    <subcellularLocation>
        <location evidence="1">Membrane</location>
        <topology evidence="1">Multi-pass membrane protein</topology>
    </subcellularLocation>
</comment>
<dbReference type="eggNOG" id="COG0730">
    <property type="taxonomic scope" value="Bacteria"/>
</dbReference>
<keyword evidence="4 6" id="KW-1133">Transmembrane helix</keyword>
<keyword evidence="6" id="KW-1003">Cell membrane</keyword>
<evidence type="ECO:0000256" key="1">
    <source>
        <dbReference type="ARBA" id="ARBA00004141"/>
    </source>
</evidence>
<dbReference type="STRING" id="537013.CLOSTMETH_01112"/>
<evidence type="ECO:0000256" key="2">
    <source>
        <dbReference type="ARBA" id="ARBA00009142"/>
    </source>
</evidence>
<dbReference type="InterPro" id="IPR002781">
    <property type="entry name" value="TM_pro_TauE-like"/>
</dbReference>
<organism evidence="7 8">
    <name type="scientific">[Clostridium] methylpentosum DSM 5476</name>
    <dbReference type="NCBI Taxonomy" id="537013"/>
    <lineage>
        <taxon>Bacteria</taxon>
        <taxon>Bacillati</taxon>
        <taxon>Bacillota</taxon>
        <taxon>Clostridia</taxon>
        <taxon>Eubacteriales</taxon>
        <taxon>Oscillospiraceae</taxon>
        <taxon>Oscillospiraceae incertae sedis</taxon>
    </lineage>
</organism>
<evidence type="ECO:0000313" key="8">
    <source>
        <dbReference type="Proteomes" id="UP000003340"/>
    </source>
</evidence>
<keyword evidence="5 6" id="KW-0472">Membrane</keyword>